<dbReference type="GO" id="GO:0051287">
    <property type="term" value="F:NAD binding"/>
    <property type="evidence" value="ECO:0007669"/>
    <property type="project" value="InterPro"/>
</dbReference>
<feature type="domain" description="D-isomer specific 2-hydroxyacid dehydrogenase NAD-binding" evidence="4">
    <location>
        <begin position="124"/>
        <end position="272"/>
    </location>
</feature>
<dbReference type="PROSITE" id="PS00065">
    <property type="entry name" value="D_2_HYDROXYACID_DH_1"/>
    <property type="match status" value="1"/>
</dbReference>
<name>A0A3P8V437_CYNSE</name>
<dbReference type="InParanoid" id="A0A3P8V437"/>
<reference evidence="5" key="2">
    <citation type="submission" date="2025-08" db="UniProtKB">
        <authorList>
            <consortium name="Ensembl"/>
        </authorList>
    </citation>
    <scope>IDENTIFICATION</scope>
</reference>
<evidence type="ECO:0000256" key="1">
    <source>
        <dbReference type="ARBA" id="ARBA00005854"/>
    </source>
</evidence>
<dbReference type="Gene3D" id="3.40.50.720">
    <property type="entry name" value="NAD(P)-binding Rossmann-like Domain"/>
    <property type="match status" value="2"/>
</dbReference>
<dbReference type="SUPFAM" id="SSF52283">
    <property type="entry name" value="Formate/glycerate dehydrogenase catalytic domain-like"/>
    <property type="match status" value="1"/>
</dbReference>
<dbReference type="OMA" id="IMEFIEV"/>
<evidence type="ECO:0000313" key="6">
    <source>
        <dbReference type="Proteomes" id="UP000265120"/>
    </source>
</evidence>
<dbReference type="STRING" id="244447.ENSCSEP00000007160"/>
<keyword evidence="6" id="KW-1185">Reference proteome</keyword>
<dbReference type="SUPFAM" id="SSF51735">
    <property type="entry name" value="NAD(P)-binding Rossmann-fold domains"/>
    <property type="match status" value="1"/>
</dbReference>
<dbReference type="AlphaFoldDB" id="A0A3P8V437"/>
<dbReference type="Pfam" id="PF02826">
    <property type="entry name" value="2-Hacid_dh_C"/>
    <property type="match status" value="1"/>
</dbReference>
<dbReference type="InterPro" id="IPR006140">
    <property type="entry name" value="D-isomer_DH_NAD-bd"/>
</dbReference>
<reference evidence="5 6" key="1">
    <citation type="journal article" date="2014" name="Nat. Genet.">
        <title>Whole-genome sequence of a flatfish provides insights into ZW sex chromosome evolution and adaptation to a benthic lifestyle.</title>
        <authorList>
            <person name="Chen S."/>
            <person name="Zhang G."/>
            <person name="Shao C."/>
            <person name="Huang Q."/>
            <person name="Liu G."/>
            <person name="Zhang P."/>
            <person name="Song W."/>
            <person name="An N."/>
            <person name="Chalopin D."/>
            <person name="Volff J.N."/>
            <person name="Hong Y."/>
            <person name="Li Q."/>
            <person name="Sha Z."/>
            <person name="Zhou H."/>
            <person name="Xie M."/>
            <person name="Yu Q."/>
            <person name="Liu Y."/>
            <person name="Xiang H."/>
            <person name="Wang N."/>
            <person name="Wu K."/>
            <person name="Yang C."/>
            <person name="Zhou Q."/>
            <person name="Liao X."/>
            <person name="Yang L."/>
            <person name="Hu Q."/>
            <person name="Zhang J."/>
            <person name="Meng L."/>
            <person name="Jin L."/>
            <person name="Tian Y."/>
            <person name="Lian J."/>
            <person name="Yang J."/>
            <person name="Miao G."/>
            <person name="Liu S."/>
            <person name="Liang Z."/>
            <person name="Yan F."/>
            <person name="Li Y."/>
            <person name="Sun B."/>
            <person name="Zhang H."/>
            <person name="Zhang J."/>
            <person name="Zhu Y."/>
            <person name="Du M."/>
            <person name="Zhao Y."/>
            <person name="Schartl M."/>
            <person name="Tang Q."/>
            <person name="Wang J."/>
        </authorList>
    </citation>
    <scope>NUCLEOTIDE SEQUENCE</scope>
</reference>
<evidence type="ECO:0000313" key="5">
    <source>
        <dbReference type="Ensembl" id="ENSCSEP00000007160.1"/>
    </source>
</evidence>
<dbReference type="InterPro" id="IPR029752">
    <property type="entry name" value="D-isomer_DH_CS1"/>
</dbReference>
<dbReference type="GO" id="GO:0005829">
    <property type="term" value="C:cytosol"/>
    <property type="evidence" value="ECO:0007669"/>
    <property type="project" value="TreeGrafter"/>
</dbReference>
<sequence>MDSDKPWALVLQGVHKQSAVDDLTVIVKKYFNVINIHQFKQNPLLYGPKVQALFVWSAVPVERYLLDSLPSLKVISNGGTGFELLDVQYINSRNVKVTNTPGKLSSSTADLAMGLLLASARKIVEKRFRGVEVTGATLGIIGMGNIGYKVAQRSRGFEMKVLYHNRRQRSLEDEKSVGASYCERLDDLLRRSDFVIIAVKLTPSTTGLLSHRELSLMKPEVTLINISRGQVLDQDALISALQTGTIRAAALDVTHPEPLPSDHPLLHLPNTMADNALAVVRGLPTPNEIKLQHLK</sequence>
<dbReference type="Proteomes" id="UP000265120">
    <property type="component" value="Chromosome 16"/>
</dbReference>
<comment type="similarity">
    <text evidence="1">Belongs to the D-isomer specific 2-hydroxyacid dehydrogenase family.</text>
</comment>
<evidence type="ECO:0000256" key="3">
    <source>
        <dbReference type="ARBA" id="ARBA00073306"/>
    </source>
</evidence>
<keyword evidence="2" id="KW-0560">Oxidoreductase</keyword>
<reference evidence="5" key="3">
    <citation type="submission" date="2025-09" db="UniProtKB">
        <authorList>
            <consortium name="Ensembl"/>
        </authorList>
    </citation>
    <scope>IDENTIFICATION</scope>
</reference>
<dbReference type="FunFam" id="3.40.50.720:FF:000026">
    <property type="entry name" value="Glyoxylate/hydroxypyruvate reductase B"/>
    <property type="match status" value="1"/>
</dbReference>
<protein>
    <recommendedName>
        <fullName evidence="3">Glyoxylate reductase/hydroxypyruvate reductase</fullName>
    </recommendedName>
</protein>
<evidence type="ECO:0000256" key="2">
    <source>
        <dbReference type="ARBA" id="ARBA00023002"/>
    </source>
</evidence>
<evidence type="ECO:0000259" key="4">
    <source>
        <dbReference type="Pfam" id="PF02826"/>
    </source>
</evidence>
<dbReference type="PANTHER" id="PTHR10996:SF257">
    <property type="entry name" value="GLYOXYLATE REDUCTASE 1"/>
    <property type="match status" value="1"/>
</dbReference>
<proteinExistence type="inferred from homology"/>
<dbReference type="Ensembl" id="ENSCSET00000007237.1">
    <property type="protein sequence ID" value="ENSCSEP00000007160.1"/>
    <property type="gene ID" value="ENSCSEG00000004618.1"/>
</dbReference>
<accession>A0A3P8V437</accession>
<dbReference type="GO" id="GO:0016618">
    <property type="term" value="F:hydroxypyruvate reductase [NAD(P)H] activity"/>
    <property type="evidence" value="ECO:0007669"/>
    <property type="project" value="TreeGrafter"/>
</dbReference>
<dbReference type="InterPro" id="IPR036291">
    <property type="entry name" value="NAD(P)-bd_dom_sf"/>
</dbReference>
<dbReference type="InterPro" id="IPR050223">
    <property type="entry name" value="D-isomer_2-hydroxyacid_DH"/>
</dbReference>
<organism evidence="5 6">
    <name type="scientific">Cynoglossus semilaevis</name>
    <name type="common">Tongue sole</name>
    <dbReference type="NCBI Taxonomy" id="244447"/>
    <lineage>
        <taxon>Eukaryota</taxon>
        <taxon>Metazoa</taxon>
        <taxon>Chordata</taxon>
        <taxon>Craniata</taxon>
        <taxon>Vertebrata</taxon>
        <taxon>Euteleostomi</taxon>
        <taxon>Actinopterygii</taxon>
        <taxon>Neopterygii</taxon>
        <taxon>Teleostei</taxon>
        <taxon>Neoteleostei</taxon>
        <taxon>Acanthomorphata</taxon>
        <taxon>Carangaria</taxon>
        <taxon>Pleuronectiformes</taxon>
        <taxon>Pleuronectoidei</taxon>
        <taxon>Cynoglossidae</taxon>
        <taxon>Cynoglossinae</taxon>
        <taxon>Cynoglossus</taxon>
    </lineage>
</organism>
<dbReference type="GO" id="GO:0030267">
    <property type="term" value="F:glyoxylate reductase (NADPH) activity"/>
    <property type="evidence" value="ECO:0007669"/>
    <property type="project" value="TreeGrafter"/>
</dbReference>
<dbReference type="PANTHER" id="PTHR10996">
    <property type="entry name" value="2-HYDROXYACID DEHYDROGENASE-RELATED"/>
    <property type="match status" value="1"/>
</dbReference>
<dbReference type="GeneTree" id="ENSGT00940000162740"/>